<dbReference type="Gene3D" id="3.40.50.2300">
    <property type="match status" value="1"/>
</dbReference>
<dbReference type="SUPFAM" id="SSF53822">
    <property type="entry name" value="Periplasmic binding protein-like I"/>
    <property type="match status" value="1"/>
</dbReference>
<dbReference type="GO" id="GO:0003700">
    <property type="term" value="F:DNA-binding transcription factor activity"/>
    <property type="evidence" value="ECO:0007669"/>
    <property type="project" value="InterPro"/>
</dbReference>
<dbReference type="PANTHER" id="PTHR38445:SF10">
    <property type="entry name" value="GNTR-FAMILY TRANSCRIPTIONAL REGULATOR"/>
    <property type="match status" value="1"/>
</dbReference>
<sequence length="337" mass="38505">MASKIFTVATDSGVPKYKQLINSLYESIENGDVQIGDQLPSINAICKEFNLSRDTVLVAFNELKARGVISSVPGKGYYLESNITQLKHKIFLLFEEFNVFKEILYNSFMESLDGLATVDIYFHHFNERVFKELIENNNGKYTSYIIMPAKFTDAYSVLKQLPKEKVYILDQTNATLRKHYPAVYQNFEKDMFRALSSGLDLLKKYKKMYLVYPGGKEPEGQMKGFKKFASQHVNEWEYDIIVSLKGHVIQKSEVYIVPNDNDMVRLVKEASANQFKIGEDLGIISYNDTPLKEVVADGITTISTDFQEMGELLAKMVLGGEKSLVQNKCELIRRRSL</sequence>
<dbReference type="EMBL" id="MVDD01000007">
    <property type="protein sequence ID" value="PKQ62903.1"/>
    <property type="molecule type" value="Genomic_DNA"/>
</dbReference>
<dbReference type="OrthoDB" id="742238at2"/>
<dbReference type="PROSITE" id="PS50949">
    <property type="entry name" value="HTH_GNTR"/>
    <property type="match status" value="1"/>
</dbReference>
<evidence type="ECO:0000256" key="2">
    <source>
        <dbReference type="ARBA" id="ARBA00023125"/>
    </source>
</evidence>
<evidence type="ECO:0000313" key="5">
    <source>
        <dbReference type="EMBL" id="PKQ62903.1"/>
    </source>
</evidence>
<dbReference type="GO" id="GO:0003677">
    <property type="term" value="F:DNA binding"/>
    <property type="evidence" value="ECO:0007669"/>
    <property type="project" value="UniProtKB-KW"/>
</dbReference>
<organism evidence="5 6">
    <name type="scientific">Labilibaculum filiforme</name>
    <dbReference type="NCBI Taxonomy" id="1940526"/>
    <lineage>
        <taxon>Bacteria</taxon>
        <taxon>Pseudomonadati</taxon>
        <taxon>Bacteroidota</taxon>
        <taxon>Bacteroidia</taxon>
        <taxon>Marinilabiliales</taxon>
        <taxon>Marinifilaceae</taxon>
        <taxon>Labilibaculum</taxon>
    </lineage>
</organism>
<dbReference type="AlphaFoldDB" id="A0A2N3HY19"/>
<dbReference type="InterPro" id="IPR046335">
    <property type="entry name" value="LacI/GalR-like_sensor"/>
</dbReference>
<dbReference type="InterPro" id="IPR036390">
    <property type="entry name" value="WH_DNA-bd_sf"/>
</dbReference>
<dbReference type="RefSeq" id="WP_101261668.1">
    <property type="nucleotide sequence ID" value="NZ_MVDD01000007.1"/>
</dbReference>
<evidence type="ECO:0000256" key="3">
    <source>
        <dbReference type="ARBA" id="ARBA00023163"/>
    </source>
</evidence>
<dbReference type="Pfam" id="PF00392">
    <property type="entry name" value="GntR"/>
    <property type="match status" value="1"/>
</dbReference>
<dbReference type="InterPro" id="IPR036388">
    <property type="entry name" value="WH-like_DNA-bd_sf"/>
</dbReference>
<keyword evidence="1" id="KW-0805">Transcription regulation</keyword>
<dbReference type="SUPFAM" id="SSF46785">
    <property type="entry name" value="Winged helix' DNA-binding domain"/>
    <property type="match status" value="1"/>
</dbReference>
<dbReference type="InterPro" id="IPR028082">
    <property type="entry name" value="Peripla_BP_I"/>
</dbReference>
<evidence type="ECO:0000259" key="4">
    <source>
        <dbReference type="PROSITE" id="PS50949"/>
    </source>
</evidence>
<gene>
    <name evidence="5" type="ORF">BZG02_11465</name>
</gene>
<evidence type="ECO:0000256" key="1">
    <source>
        <dbReference type="ARBA" id="ARBA00023015"/>
    </source>
</evidence>
<dbReference type="Pfam" id="PF13377">
    <property type="entry name" value="Peripla_BP_3"/>
    <property type="match status" value="1"/>
</dbReference>
<proteinExistence type="predicted"/>
<dbReference type="CDD" id="cd07377">
    <property type="entry name" value="WHTH_GntR"/>
    <property type="match status" value="1"/>
</dbReference>
<name>A0A2N3HY19_9BACT</name>
<comment type="caution">
    <text evidence="5">The sequence shown here is derived from an EMBL/GenBank/DDBJ whole genome shotgun (WGS) entry which is preliminary data.</text>
</comment>
<dbReference type="Gene3D" id="1.10.10.10">
    <property type="entry name" value="Winged helix-like DNA-binding domain superfamily/Winged helix DNA-binding domain"/>
    <property type="match status" value="1"/>
</dbReference>
<accession>A0A2N3HY19</accession>
<dbReference type="SMART" id="SM00345">
    <property type="entry name" value="HTH_GNTR"/>
    <property type="match status" value="1"/>
</dbReference>
<keyword evidence="6" id="KW-1185">Reference proteome</keyword>
<feature type="domain" description="HTH gntR-type" evidence="4">
    <location>
        <begin position="14"/>
        <end position="82"/>
    </location>
</feature>
<keyword evidence="3" id="KW-0804">Transcription</keyword>
<reference evidence="5 6" key="1">
    <citation type="journal article" date="2017" name="Front. Microbiol.">
        <title>Labilibaculum manganireducens gen. nov., sp. nov. and Labilibaculum filiforme sp. nov., Novel Bacteroidetes Isolated from Subsurface Sediments of the Baltic Sea.</title>
        <authorList>
            <person name="Vandieken V."/>
            <person name="Marshall I.P."/>
            <person name="Niemann H."/>
            <person name="Engelen B."/>
            <person name="Cypionka H."/>
        </authorList>
    </citation>
    <scope>NUCLEOTIDE SEQUENCE [LARGE SCALE GENOMIC DNA]</scope>
    <source>
        <strain evidence="5 6">59.16B</strain>
    </source>
</reference>
<evidence type="ECO:0000313" key="6">
    <source>
        <dbReference type="Proteomes" id="UP000233535"/>
    </source>
</evidence>
<dbReference type="InterPro" id="IPR000524">
    <property type="entry name" value="Tscrpt_reg_HTH_GntR"/>
</dbReference>
<dbReference type="Proteomes" id="UP000233535">
    <property type="component" value="Unassembled WGS sequence"/>
</dbReference>
<dbReference type="PANTHER" id="PTHR38445">
    <property type="entry name" value="HTH-TYPE TRANSCRIPTIONAL REPRESSOR YTRA"/>
    <property type="match status" value="1"/>
</dbReference>
<protein>
    <submittedName>
        <fullName evidence="5">Transcriptional regulator</fullName>
    </submittedName>
</protein>
<keyword evidence="2" id="KW-0238">DNA-binding</keyword>